<dbReference type="PANTHER" id="PTHR10796">
    <property type="entry name" value="PATCHED-RELATED"/>
    <property type="match status" value="1"/>
</dbReference>
<dbReference type="InterPro" id="IPR000731">
    <property type="entry name" value="SSD"/>
</dbReference>
<dbReference type="Pfam" id="PF02460">
    <property type="entry name" value="Patched"/>
    <property type="match status" value="1"/>
</dbReference>
<accession>A0A915EU51</accession>
<evidence type="ECO:0000256" key="4">
    <source>
        <dbReference type="ARBA" id="ARBA00022989"/>
    </source>
</evidence>
<feature type="domain" description="SSD" evidence="8">
    <location>
        <begin position="1"/>
        <end position="94"/>
    </location>
</feature>
<evidence type="ECO:0000256" key="6">
    <source>
        <dbReference type="ARBA" id="ARBA00023180"/>
    </source>
</evidence>
<evidence type="ECO:0000259" key="8">
    <source>
        <dbReference type="PROSITE" id="PS50156"/>
    </source>
</evidence>
<evidence type="ECO:0000256" key="2">
    <source>
        <dbReference type="ARBA" id="ARBA00005585"/>
    </source>
</evidence>
<evidence type="ECO:0000313" key="9">
    <source>
        <dbReference type="Proteomes" id="UP000887574"/>
    </source>
</evidence>
<organism evidence="9 10">
    <name type="scientific">Ditylenchus dipsaci</name>
    <dbReference type="NCBI Taxonomy" id="166011"/>
    <lineage>
        <taxon>Eukaryota</taxon>
        <taxon>Metazoa</taxon>
        <taxon>Ecdysozoa</taxon>
        <taxon>Nematoda</taxon>
        <taxon>Chromadorea</taxon>
        <taxon>Rhabditida</taxon>
        <taxon>Tylenchina</taxon>
        <taxon>Tylenchomorpha</taxon>
        <taxon>Sphaerularioidea</taxon>
        <taxon>Anguinidae</taxon>
        <taxon>Anguininae</taxon>
        <taxon>Ditylenchus</taxon>
    </lineage>
</organism>
<dbReference type="Gene3D" id="1.20.1640.10">
    <property type="entry name" value="Multidrug efflux transporter AcrB transmembrane domain"/>
    <property type="match status" value="1"/>
</dbReference>
<keyword evidence="9" id="KW-1185">Reference proteome</keyword>
<dbReference type="AlphaFoldDB" id="A0A915EU51"/>
<dbReference type="PROSITE" id="PS50156">
    <property type="entry name" value="SSD"/>
    <property type="match status" value="1"/>
</dbReference>
<dbReference type="GO" id="GO:0005886">
    <property type="term" value="C:plasma membrane"/>
    <property type="evidence" value="ECO:0007669"/>
    <property type="project" value="TreeGrafter"/>
</dbReference>
<feature type="transmembrane region" description="Helical" evidence="7">
    <location>
        <begin position="66"/>
        <end position="93"/>
    </location>
</feature>
<proteinExistence type="inferred from homology"/>
<name>A0A915EU51_9BILA</name>
<comment type="subcellular location">
    <subcellularLocation>
        <location evidence="1">Membrane</location>
        <topology evidence="1">Multi-pass membrane protein</topology>
    </subcellularLocation>
</comment>
<dbReference type="InterPro" id="IPR003392">
    <property type="entry name" value="PTHD_SSD"/>
</dbReference>
<evidence type="ECO:0000313" key="10">
    <source>
        <dbReference type="WBParaSite" id="jg9844"/>
    </source>
</evidence>
<dbReference type="InterPro" id="IPR051697">
    <property type="entry name" value="Patched_domain-protein"/>
</dbReference>
<evidence type="ECO:0000256" key="3">
    <source>
        <dbReference type="ARBA" id="ARBA00022692"/>
    </source>
</evidence>
<reference evidence="10" key="1">
    <citation type="submission" date="2022-11" db="UniProtKB">
        <authorList>
            <consortium name="WormBaseParasite"/>
        </authorList>
    </citation>
    <scope>IDENTIFICATION</scope>
</reference>
<keyword evidence="3 7" id="KW-0812">Transmembrane</keyword>
<keyword evidence="6" id="KW-0325">Glycoprotein</keyword>
<dbReference type="PANTHER" id="PTHR10796:SF92">
    <property type="entry name" value="PATCHED-RELATED, ISOFORM A"/>
    <property type="match status" value="1"/>
</dbReference>
<feature type="transmembrane region" description="Helical" evidence="7">
    <location>
        <begin position="137"/>
        <end position="156"/>
    </location>
</feature>
<feature type="transmembrane region" description="Helical" evidence="7">
    <location>
        <begin position="40"/>
        <end position="60"/>
    </location>
</feature>
<evidence type="ECO:0000256" key="1">
    <source>
        <dbReference type="ARBA" id="ARBA00004141"/>
    </source>
</evidence>
<dbReference type="GO" id="GO:0018996">
    <property type="term" value="P:molting cycle, collagen and cuticulin-based cuticle"/>
    <property type="evidence" value="ECO:0007669"/>
    <property type="project" value="TreeGrafter"/>
</dbReference>
<evidence type="ECO:0000256" key="5">
    <source>
        <dbReference type="ARBA" id="ARBA00023136"/>
    </source>
</evidence>
<dbReference type="SUPFAM" id="SSF82866">
    <property type="entry name" value="Multidrug efflux transporter AcrB transmembrane domain"/>
    <property type="match status" value="1"/>
</dbReference>
<comment type="similarity">
    <text evidence="2">Belongs to the patched family.</text>
</comment>
<dbReference type="Proteomes" id="UP000887574">
    <property type="component" value="Unplaced"/>
</dbReference>
<dbReference type="WBParaSite" id="jg9844">
    <property type="protein sequence ID" value="jg9844"/>
    <property type="gene ID" value="jg9844"/>
</dbReference>
<keyword evidence="4 7" id="KW-1133">Transmembrane helix</keyword>
<sequence length="188" mass="21050">MPFLVVAVGVDNMFLMVAAIRRTNRAYSVSRRMGEAMSDAAISMVITALTDAFCFGVGAITTIPAVQIFCSYTCAAIFVTFIYQLTFFAGLLASGRRNERSWIVESSLLDGSRADPDASNHKRNLKESSATHFFKNWYAPVLMQRLFVLLLLFGFVSTSDLPSMVDSYAIPHYRAWRRISGSTEQQFR</sequence>
<dbReference type="GO" id="GO:0006897">
    <property type="term" value="P:endocytosis"/>
    <property type="evidence" value="ECO:0007669"/>
    <property type="project" value="TreeGrafter"/>
</dbReference>
<keyword evidence="5 7" id="KW-0472">Membrane</keyword>
<dbReference type="GO" id="GO:0030659">
    <property type="term" value="C:cytoplasmic vesicle membrane"/>
    <property type="evidence" value="ECO:0007669"/>
    <property type="project" value="TreeGrafter"/>
</dbReference>
<protein>
    <submittedName>
        <fullName evidence="10">SSD domain-containing protein</fullName>
    </submittedName>
</protein>
<evidence type="ECO:0000256" key="7">
    <source>
        <dbReference type="SAM" id="Phobius"/>
    </source>
</evidence>